<keyword evidence="3" id="KW-0460">Magnesium</keyword>
<dbReference type="GO" id="GO:0016740">
    <property type="term" value="F:transferase activity"/>
    <property type="evidence" value="ECO:0007669"/>
    <property type="project" value="UniProtKB-KW"/>
</dbReference>
<gene>
    <name evidence="5" type="ORF">ACFFIC_06140</name>
</gene>
<dbReference type="RefSeq" id="WP_377049251.1">
    <property type="nucleotide sequence ID" value="NZ_JBHLVZ010000002.1"/>
</dbReference>
<evidence type="ECO:0000313" key="6">
    <source>
        <dbReference type="Proteomes" id="UP001589789"/>
    </source>
</evidence>
<dbReference type="PANTHER" id="PTHR43584:SF8">
    <property type="entry name" value="N-ACETYLMURAMATE ALPHA-1-PHOSPHATE URIDYLYLTRANSFERASE"/>
    <property type="match status" value="1"/>
</dbReference>
<dbReference type="Proteomes" id="UP001589789">
    <property type="component" value="Unassembled WGS sequence"/>
</dbReference>
<dbReference type="SUPFAM" id="SSF53448">
    <property type="entry name" value="Nucleotide-diphospho-sugar transferases"/>
    <property type="match status" value="1"/>
</dbReference>
<proteinExistence type="predicted"/>
<evidence type="ECO:0000313" key="5">
    <source>
        <dbReference type="EMBL" id="MFC0385132.1"/>
    </source>
</evidence>
<evidence type="ECO:0000256" key="3">
    <source>
        <dbReference type="ARBA" id="ARBA00022842"/>
    </source>
</evidence>
<evidence type="ECO:0000256" key="2">
    <source>
        <dbReference type="ARBA" id="ARBA00022695"/>
    </source>
</evidence>
<keyword evidence="6" id="KW-1185">Reference proteome</keyword>
<keyword evidence="2" id="KW-0548">Nucleotidyltransferase</keyword>
<dbReference type="Gene3D" id="3.90.550.10">
    <property type="entry name" value="Spore Coat Polysaccharide Biosynthesis Protein SpsA, Chain A"/>
    <property type="match status" value="1"/>
</dbReference>
<accession>A0ABV6IP53</accession>
<reference evidence="5 6" key="1">
    <citation type="submission" date="2024-09" db="EMBL/GenBank/DDBJ databases">
        <authorList>
            <person name="Sun Q."/>
            <person name="Mori K."/>
        </authorList>
    </citation>
    <scope>NUCLEOTIDE SEQUENCE [LARGE SCALE GENOMIC DNA]</scope>
    <source>
        <strain evidence="5 6">CCM 7468</strain>
    </source>
</reference>
<sequence>MISSTRPASAIILAAGIGRRLGEGQDGPKILLRFGDETLLSRHLDALSRNGVEDVSITVGHCREMIEAEVARLGWSGRVRFVHNPHYRDGSLVSLAVQGDLLRAGRPLLLMDGDVLYDHRMLATLIKAPGENVLLLDREIEPGDEPVKICFRDGTIVDFRKRPEHAHDSHGESVGFFRFSAPMAAALAERCASYVAAGRTELEYEEAIRDLILAEPARFAVADVTALPWVEIDFPEDVRRARDDILPQLTPA</sequence>
<dbReference type="InterPro" id="IPR050065">
    <property type="entry name" value="GlmU-like"/>
</dbReference>
<evidence type="ECO:0000256" key="1">
    <source>
        <dbReference type="ARBA" id="ARBA00022679"/>
    </source>
</evidence>
<feature type="domain" description="MobA-like NTP transferase" evidence="4">
    <location>
        <begin position="10"/>
        <end position="139"/>
    </location>
</feature>
<evidence type="ECO:0000259" key="4">
    <source>
        <dbReference type="Pfam" id="PF12804"/>
    </source>
</evidence>
<dbReference type="Pfam" id="PF12804">
    <property type="entry name" value="NTP_transf_3"/>
    <property type="match status" value="1"/>
</dbReference>
<comment type="caution">
    <text evidence="5">The sequence shown here is derived from an EMBL/GenBank/DDBJ whole genome shotgun (WGS) entry which is preliminary data.</text>
</comment>
<keyword evidence="1 5" id="KW-0808">Transferase</keyword>
<dbReference type="CDD" id="cd02523">
    <property type="entry name" value="PC_cytidylyltransferase"/>
    <property type="match status" value="1"/>
</dbReference>
<dbReference type="PANTHER" id="PTHR43584">
    <property type="entry name" value="NUCLEOTIDYL TRANSFERASE"/>
    <property type="match status" value="1"/>
</dbReference>
<name>A0ABV6IP53_9PROT</name>
<dbReference type="EMBL" id="JBHLVZ010000002">
    <property type="protein sequence ID" value="MFC0385132.1"/>
    <property type="molecule type" value="Genomic_DNA"/>
</dbReference>
<dbReference type="InterPro" id="IPR025877">
    <property type="entry name" value="MobA-like_NTP_Trfase"/>
</dbReference>
<protein>
    <submittedName>
        <fullName evidence="5">NTP transferase domain-containing protein</fullName>
    </submittedName>
</protein>
<dbReference type="InterPro" id="IPR029044">
    <property type="entry name" value="Nucleotide-diphossugar_trans"/>
</dbReference>
<organism evidence="5 6">
    <name type="scientific">Muricoccus vinaceus</name>
    <dbReference type="NCBI Taxonomy" id="424704"/>
    <lineage>
        <taxon>Bacteria</taxon>
        <taxon>Pseudomonadati</taxon>
        <taxon>Pseudomonadota</taxon>
        <taxon>Alphaproteobacteria</taxon>
        <taxon>Acetobacterales</taxon>
        <taxon>Roseomonadaceae</taxon>
        <taxon>Muricoccus</taxon>
    </lineage>
</organism>